<organism evidence="1 2">
    <name type="scientific">Sus scrofa</name>
    <name type="common">Pig</name>
    <dbReference type="NCBI Taxonomy" id="9823"/>
    <lineage>
        <taxon>Eukaryota</taxon>
        <taxon>Metazoa</taxon>
        <taxon>Chordata</taxon>
        <taxon>Craniata</taxon>
        <taxon>Vertebrata</taxon>
        <taxon>Euteleostomi</taxon>
        <taxon>Mammalia</taxon>
        <taxon>Eutheria</taxon>
        <taxon>Laurasiatheria</taxon>
        <taxon>Artiodactyla</taxon>
        <taxon>Suina</taxon>
        <taxon>Suidae</taxon>
        <taxon>Sus</taxon>
    </lineage>
</organism>
<dbReference type="Ensembl" id="ENSSSCT00070037318.1">
    <property type="protein sequence ID" value="ENSSSCP00070031194.1"/>
    <property type="gene ID" value="ENSSSCG00070018925.1"/>
</dbReference>
<proteinExistence type="predicted"/>
<evidence type="ECO:0000313" key="1">
    <source>
        <dbReference type="Ensembl" id="ENSSSCP00070031194.1"/>
    </source>
</evidence>
<evidence type="ECO:0000313" key="2">
    <source>
        <dbReference type="Proteomes" id="UP000314985"/>
    </source>
</evidence>
<accession>A0A4X1URM0</accession>
<dbReference type="Proteomes" id="UP000314985">
    <property type="component" value="Chromosome 7"/>
</dbReference>
<reference evidence="1 2" key="1">
    <citation type="submission" date="2017-08" db="EMBL/GenBank/DDBJ databases">
        <title>USMARCv1.0.</title>
        <authorList>
            <person name="Hannum G.I."/>
            <person name="Koren S."/>
            <person name="Schroeder S.G."/>
            <person name="Chin S.C."/>
            <person name="Nonneman D.J."/>
            <person name="Becker S.A."/>
            <person name="Rosen B.D."/>
            <person name="Bickhart D.M."/>
            <person name="Putnam N.H."/>
            <person name="Green R.E."/>
            <person name="Tuggle C.K."/>
            <person name="Liu H."/>
            <person name="Rohrer G.A."/>
            <person name="Warr A."/>
            <person name="Hall R."/>
            <person name="Kim K."/>
            <person name="Hume D.A."/>
            <person name="Talbot R."/>
            <person name="Chow W."/>
            <person name="Howe K."/>
            <person name="Schwartz A.S."/>
            <person name="Watson M."/>
            <person name="Archibald A.L."/>
            <person name="Phillippy A.M."/>
            <person name="Smith T.P.L."/>
        </authorList>
    </citation>
    <scope>NUCLEOTIDE SEQUENCE [LARGE SCALE GENOMIC DNA]</scope>
</reference>
<protein>
    <submittedName>
        <fullName evidence="1">Uncharacterized protein</fullName>
    </submittedName>
</protein>
<name>A0A4X1URM0_PIG</name>
<dbReference type="AlphaFoldDB" id="A0A4X1URM0"/>
<reference evidence="1" key="2">
    <citation type="submission" date="2025-08" db="UniProtKB">
        <authorList>
            <consortium name="Ensembl"/>
        </authorList>
    </citation>
    <scope>IDENTIFICATION</scope>
</reference>
<sequence length="165" mass="18228">MFRLRLQTWHRWKRVRGSLTRDISSKKGQIRLGRKAGTWRSADEGRGQVSSSPLWEPGPETFWNGPGGLHVLLRKELSAPRSSAADSLSALSETAAVPQGCNATAVPGAPPGAGFEVLSPALSSQRCPQGFQLHFVFTFKNLWMELMKVPKLIIMLGEKTLFKDK</sequence>